<dbReference type="InterPro" id="IPR002525">
    <property type="entry name" value="Transp_IS110-like_N"/>
</dbReference>
<dbReference type="NCBIfam" id="NF033542">
    <property type="entry name" value="transpos_IS110"/>
    <property type="match status" value="1"/>
</dbReference>
<dbReference type="PATRIC" id="fig|44574.3.peg.242"/>
<dbReference type="AlphaFoldDB" id="A0A0F7K916"/>
<dbReference type="GO" id="GO:0006313">
    <property type="term" value="P:DNA transposition"/>
    <property type="evidence" value="ECO:0007669"/>
    <property type="project" value="InterPro"/>
</dbReference>
<name>A0A0F7K916_9PROT</name>
<dbReference type="Pfam" id="PF01548">
    <property type="entry name" value="DEDD_Tnp_IS110"/>
    <property type="match status" value="1"/>
</dbReference>
<feature type="domain" description="Transposase IS110-like N-terminal" evidence="1">
    <location>
        <begin position="21"/>
        <end position="166"/>
    </location>
</feature>
<gene>
    <name evidence="3" type="ORF">AAW31_01015</name>
</gene>
<sequence length="447" mass="50117">MEDVIAKFKQSKLELIHPNAAGIDIGSASHFVAVPPDRDNKPVREFKSFTADLNGLADWLEACEIDTVAMESTGVYWIPLYELLESRGLTVYLVNARHVRNVSGRKSDVLDCQWLQQLMSFGLLSGAFRPKDEICALRAISRQRDMLIRYQARHVQHMQKALAQMNIQLANVISDIVGETGQKIVRAIITGERDGHILANLKSNRIRAGKDEIEKSLVGNWREEHLFALKQAMSLYDAYSERLTECDRQLETMLAALQVHKVEICQKKRRSNVKNAPKFDLRAHLIGMCGVDLTRIDGIEVTTAMKVLSEVGADMSRFKSAKQFASWLGLCPGTKISGGKVLSGASKRTANRAAQALRMAAVSLKSSQSALGAYYRRLCGRLDKAKAITATAHKLARLIYTMLTKGTEYVDKGQEYYEERYRQRVLHHLTVRARKLGFNLTPVPEAT</sequence>
<evidence type="ECO:0000313" key="4">
    <source>
        <dbReference type="Proteomes" id="UP000034156"/>
    </source>
</evidence>
<dbReference type="EMBL" id="CP011451">
    <property type="protein sequence ID" value="AKH36715.1"/>
    <property type="molecule type" value="Genomic_DNA"/>
</dbReference>
<dbReference type="Pfam" id="PF02371">
    <property type="entry name" value="Transposase_20"/>
    <property type="match status" value="1"/>
</dbReference>
<dbReference type="RefSeq" id="WP_046848818.1">
    <property type="nucleotide sequence ID" value="NZ_CP011451.1"/>
</dbReference>
<evidence type="ECO:0000313" key="3">
    <source>
        <dbReference type="EMBL" id="AKH36715.1"/>
    </source>
</evidence>
<dbReference type="InterPro" id="IPR047650">
    <property type="entry name" value="Transpos_IS110"/>
</dbReference>
<reference evidence="3 4" key="2">
    <citation type="journal article" date="2016" name="Genome Announc.">
        <title>Genome Sequence of Nitrosomonas communis Strain Nm2, a Mesophilic Ammonia-Oxidizing Bacterium Isolated from Mediterranean Soil.</title>
        <authorList>
            <person name="Kozlowski J.A."/>
            <person name="Kits K.D."/>
            <person name="Stein L.Y."/>
        </authorList>
    </citation>
    <scope>NUCLEOTIDE SEQUENCE [LARGE SCALE GENOMIC DNA]</scope>
    <source>
        <strain evidence="3 4">Nm2</strain>
    </source>
</reference>
<dbReference type="InterPro" id="IPR003346">
    <property type="entry name" value="Transposase_20"/>
</dbReference>
<dbReference type="OrthoDB" id="9815354at2"/>
<keyword evidence="4" id="KW-1185">Reference proteome</keyword>
<reference evidence="4" key="1">
    <citation type="submission" date="2015-05" db="EMBL/GenBank/DDBJ databases">
        <title>Draft genome of Nitrosomonas communis strain Nm2.</title>
        <authorList>
            <person name="Kozlowski J.A."/>
            <person name="Kits K.D."/>
            <person name="Stein L.Y."/>
        </authorList>
    </citation>
    <scope>NUCLEOTIDE SEQUENCE [LARGE SCALE GENOMIC DNA]</scope>
    <source>
        <strain evidence="4">Nm2</strain>
    </source>
</reference>
<dbReference type="KEGG" id="nco:AAW31_01015"/>
<dbReference type="Proteomes" id="UP000034156">
    <property type="component" value="Chromosome"/>
</dbReference>
<dbReference type="PANTHER" id="PTHR33055">
    <property type="entry name" value="TRANSPOSASE FOR INSERTION SEQUENCE ELEMENT IS1111A"/>
    <property type="match status" value="1"/>
</dbReference>
<organism evidence="3 4">
    <name type="scientific">Nitrosomonas communis</name>
    <dbReference type="NCBI Taxonomy" id="44574"/>
    <lineage>
        <taxon>Bacteria</taxon>
        <taxon>Pseudomonadati</taxon>
        <taxon>Pseudomonadota</taxon>
        <taxon>Betaproteobacteria</taxon>
        <taxon>Nitrosomonadales</taxon>
        <taxon>Nitrosomonadaceae</taxon>
        <taxon>Nitrosomonas</taxon>
    </lineage>
</organism>
<evidence type="ECO:0000259" key="1">
    <source>
        <dbReference type="Pfam" id="PF01548"/>
    </source>
</evidence>
<feature type="domain" description="Transposase IS116/IS110/IS902 C-terminal" evidence="2">
    <location>
        <begin position="293"/>
        <end position="376"/>
    </location>
</feature>
<accession>A0A0F7K916</accession>
<dbReference type="GO" id="GO:0003677">
    <property type="term" value="F:DNA binding"/>
    <property type="evidence" value="ECO:0007669"/>
    <property type="project" value="InterPro"/>
</dbReference>
<proteinExistence type="predicted"/>
<dbReference type="GO" id="GO:0004803">
    <property type="term" value="F:transposase activity"/>
    <property type="evidence" value="ECO:0007669"/>
    <property type="project" value="InterPro"/>
</dbReference>
<protein>
    <submittedName>
        <fullName evidence="3">Transposase</fullName>
    </submittedName>
</protein>
<evidence type="ECO:0000259" key="2">
    <source>
        <dbReference type="Pfam" id="PF02371"/>
    </source>
</evidence>
<dbReference type="PANTHER" id="PTHR33055:SF13">
    <property type="entry name" value="TRANSPOSASE"/>
    <property type="match status" value="1"/>
</dbReference>